<gene>
    <name evidence="2" type="ORF">M501DRAFT_1033984</name>
</gene>
<evidence type="ECO:0000313" key="3">
    <source>
        <dbReference type="Proteomes" id="UP000799429"/>
    </source>
</evidence>
<evidence type="ECO:0000313" key="2">
    <source>
        <dbReference type="EMBL" id="KAF2836065.1"/>
    </source>
</evidence>
<dbReference type="Proteomes" id="UP000799429">
    <property type="component" value="Unassembled WGS sequence"/>
</dbReference>
<organism evidence="2 3">
    <name type="scientific">Patellaria atrata CBS 101060</name>
    <dbReference type="NCBI Taxonomy" id="1346257"/>
    <lineage>
        <taxon>Eukaryota</taxon>
        <taxon>Fungi</taxon>
        <taxon>Dikarya</taxon>
        <taxon>Ascomycota</taxon>
        <taxon>Pezizomycotina</taxon>
        <taxon>Dothideomycetes</taxon>
        <taxon>Dothideomycetes incertae sedis</taxon>
        <taxon>Patellariales</taxon>
        <taxon>Patellariaceae</taxon>
        <taxon>Patellaria</taxon>
    </lineage>
</organism>
<dbReference type="PANTHER" id="PTHR38795:SF1">
    <property type="entry name" value="DUF6604 DOMAIN-CONTAINING PROTEIN"/>
    <property type="match status" value="1"/>
</dbReference>
<comment type="caution">
    <text evidence="2">The sequence shown here is derived from an EMBL/GenBank/DDBJ whole genome shotgun (WGS) entry which is preliminary data.</text>
</comment>
<keyword evidence="3" id="KW-1185">Reference proteome</keyword>
<feature type="region of interest" description="Disordered" evidence="1">
    <location>
        <begin position="492"/>
        <end position="520"/>
    </location>
</feature>
<feature type="region of interest" description="Disordered" evidence="1">
    <location>
        <begin position="62"/>
        <end position="89"/>
    </location>
</feature>
<dbReference type="AlphaFoldDB" id="A0A9P4S564"/>
<feature type="region of interest" description="Disordered" evidence="1">
    <location>
        <begin position="639"/>
        <end position="685"/>
    </location>
</feature>
<proteinExistence type="predicted"/>
<accession>A0A9P4S564</accession>
<dbReference type="EMBL" id="MU006105">
    <property type="protein sequence ID" value="KAF2836065.1"/>
    <property type="molecule type" value="Genomic_DNA"/>
</dbReference>
<protein>
    <submittedName>
        <fullName evidence="2">Uncharacterized protein</fullName>
    </submittedName>
</protein>
<dbReference type="PANTHER" id="PTHR38795">
    <property type="entry name" value="DUF6604 DOMAIN-CONTAINING PROTEIN"/>
    <property type="match status" value="1"/>
</dbReference>
<sequence length="685" mass="79117">MVSRDVSLFELDVSPIPSPASNQMVEVPVRRFMDLKRSAEQGHTHFISVLEAILHSLKPLSASKSRNVPKGPGGKKEKKQRSAASSGKDRRSLWRLITFDPKTLLEVPCSIPDNPRIDAPYQLAMTKEETAFAVTYFLMDIYSTTSDVKSQAERVFFSNIREKKTFEELLSHCDFKGTVDQDPDKAIPLNEALLTNSLLSYWSCINSIRQTYVGSWRKIFCEFGMNELKPNQLDFRFFDRVTSHLIKEIKGGGPFEDLMPTTSMMCTKRAPCIEDEMIRFIRDHLWDSTCTIPIWVPMAVMRCLDTLYPMEDEGGNPKSFRRVLDAALCAHDHLERTLRFFRLEPGKDDLTMRDFGPFVNDIELIIANLQMDPKYGLSLRRPSQQRSESDEWPDMETVIAHQTRGHLLLPEIPLEWNQYRRRFTMFTEGMSVMTVAKDARSRDKIGGNPRNLESRLSLCELLHARCTKGNSETETGDFDMASIESILSERKTWETRHPSRRRSNKRNTVEPKEAKSDNEPVNTASTLFLGELNKIIDIEEEYLYFDYACMTFRCHHLLTTLQNELVEILYNIRSECKMDDQGNPTLRPWFVMLIFEELDRLRGDERKRVLTIIVEIMNKFIQEEGDKQTGESHHLLNWETELYPNPPESFRESESAENQEENESAEGQDDDDGVRVESNVEGQKA</sequence>
<name>A0A9P4S564_9PEZI</name>
<feature type="compositionally biased region" description="Acidic residues" evidence="1">
    <location>
        <begin position="655"/>
        <end position="672"/>
    </location>
</feature>
<feature type="compositionally biased region" description="Basic and acidic residues" evidence="1">
    <location>
        <begin position="507"/>
        <end position="518"/>
    </location>
</feature>
<reference evidence="2" key="1">
    <citation type="journal article" date="2020" name="Stud. Mycol.">
        <title>101 Dothideomycetes genomes: a test case for predicting lifestyles and emergence of pathogens.</title>
        <authorList>
            <person name="Haridas S."/>
            <person name="Albert R."/>
            <person name="Binder M."/>
            <person name="Bloem J."/>
            <person name="Labutti K."/>
            <person name="Salamov A."/>
            <person name="Andreopoulos B."/>
            <person name="Baker S."/>
            <person name="Barry K."/>
            <person name="Bills G."/>
            <person name="Bluhm B."/>
            <person name="Cannon C."/>
            <person name="Castanera R."/>
            <person name="Culley D."/>
            <person name="Daum C."/>
            <person name="Ezra D."/>
            <person name="Gonzalez J."/>
            <person name="Henrissat B."/>
            <person name="Kuo A."/>
            <person name="Liang C."/>
            <person name="Lipzen A."/>
            <person name="Lutzoni F."/>
            <person name="Magnuson J."/>
            <person name="Mondo S."/>
            <person name="Nolan M."/>
            <person name="Ohm R."/>
            <person name="Pangilinan J."/>
            <person name="Park H.-J."/>
            <person name="Ramirez L."/>
            <person name="Alfaro M."/>
            <person name="Sun H."/>
            <person name="Tritt A."/>
            <person name="Yoshinaga Y."/>
            <person name="Zwiers L.-H."/>
            <person name="Turgeon B."/>
            <person name="Goodwin S."/>
            <person name="Spatafora J."/>
            <person name="Crous P."/>
            <person name="Grigoriev I."/>
        </authorList>
    </citation>
    <scope>NUCLEOTIDE SEQUENCE</scope>
    <source>
        <strain evidence="2">CBS 101060</strain>
    </source>
</reference>
<evidence type="ECO:0000256" key="1">
    <source>
        <dbReference type="SAM" id="MobiDB-lite"/>
    </source>
</evidence>